<protein>
    <submittedName>
        <fullName evidence="3">Uncharacterized protein</fullName>
    </submittedName>
</protein>
<gene>
    <name evidence="3" type="ORF">HNR61_000022</name>
</gene>
<accession>A0A7W3LHS0</accession>
<feature type="signal peptide" evidence="2">
    <location>
        <begin position="1"/>
        <end position="24"/>
    </location>
</feature>
<feature type="compositionally biased region" description="Basic and acidic residues" evidence="1">
    <location>
        <begin position="146"/>
        <end position="157"/>
    </location>
</feature>
<organism evidence="3 4">
    <name type="scientific">Actinomadura namibiensis</name>
    <dbReference type="NCBI Taxonomy" id="182080"/>
    <lineage>
        <taxon>Bacteria</taxon>
        <taxon>Bacillati</taxon>
        <taxon>Actinomycetota</taxon>
        <taxon>Actinomycetes</taxon>
        <taxon>Streptosporangiales</taxon>
        <taxon>Thermomonosporaceae</taxon>
        <taxon>Actinomadura</taxon>
    </lineage>
</organism>
<comment type="caution">
    <text evidence="3">The sequence shown here is derived from an EMBL/GenBank/DDBJ whole genome shotgun (WGS) entry which is preliminary data.</text>
</comment>
<dbReference type="Proteomes" id="UP000572680">
    <property type="component" value="Unassembled WGS sequence"/>
</dbReference>
<feature type="compositionally biased region" description="Low complexity" evidence="1">
    <location>
        <begin position="186"/>
        <end position="204"/>
    </location>
</feature>
<keyword evidence="4" id="KW-1185">Reference proteome</keyword>
<sequence>MRGLALAAVAAMLPMTLISGNARAADRVREETIGPGASAVEGGVVVLDNVIRGTRPWKRMTFPFVVHEAPDAKGYFFARQFGFAGARHGGHAGLRPRPGGKMAAVFAASGPGVTAVDTKNCKAAAARPDTAKSDATQPDATQPDATRPETTETDATKTDAAQTEVTKTDATESGATKTEVTKSEGTQTETTPTETAQTETAQTDAEADSRPIDTDKVVVPEDGAIKVGLGKHGLVEVHPGVVQITEDGAIKVDLAGLGLVEVDPGKEEVVTAGPVRVDLGGLLRSLRMDPGGADAVRAGLAAADESAGQSADQDGVTCTLEGLELKRGHRYEITVARDDAAAPAAPTERADRAVWRATVRDADEPAAQAREIGAWSVPASHGDLRGRIGGFIAYDEGASRCGRLPYADVTFRAPKVDGGTAIAASSRSHGACADRGGYSSFIIGGDHRLKVGDRKPAERPRWFDARPSALEEREQGRDQNGVGVLLRDIQNWIGVAELLDPDTAVLEDRAGDGGPAE</sequence>
<reference evidence="3 4" key="1">
    <citation type="submission" date="2020-08" db="EMBL/GenBank/DDBJ databases">
        <title>Genomic Encyclopedia of Type Strains, Phase IV (KMG-IV): sequencing the most valuable type-strain genomes for metagenomic binning, comparative biology and taxonomic classification.</title>
        <authorList>
            <person name="Goeker M."/>
        </authorList>
    </citation>
    <scope>NUCLEOTIDE SEQUENCE [LARGE SCALE GENOMIC DNA]</scope>
    <source>
        <strain evidence="3 4">DSM 44197</strain>
    </source>
</reference>
<evidence type="ECO:0000256" key="2">
    <source>
        <dbReference type="SAM" id="SignalP"/>
    </source>
</evidence>
<name>A0A7W3LHS0_ACTNM</name>
<feature type="region of interest" description="Disordered" evidence="1">
    <location>
        <begin position="125"/>
        <end position="213"/>
    </location>
</feature>
<keyword evidence="2" id="KW-0732">Signal</keyword>
<dbReference type="AlphaFoldDB" id="A0A7W3LHS0"/>
<feature type="region of interest" description="Disordered" evidence="1">
    <location>
        <begin position="454"/>
        <end position="477"/>
    </location>
</feature>
<evidence type="ECO:0000256" key="1">
    <source>
        <dbReference type="SAM" id="MobiDB-lite"/>
    </source>
</evidence>
<proteinExistence type="predicted"/>
<feature type="chain" id="PRO_5030835662" evidence="2">
    <location>
        <begin position="25"/>
        <end position="517"/>
    </location>
</feature>
<evidence type="ECO:0000313" key="4">
    <source>
        <dbReference type="Proteomes" id="UP000572680"/>
    </source>
</evidence>
<evidence type="ECO:0000313" key="3">
    <source>
        <dbReference type="EMBL" id="MBA8948424.1"/>
    </source>
</evidence>
<dbReference type="EMBL" id="JACJIA010000001">
    <property type="protein sequence ID" value="MBA8948424.1"/>
    <property type="molecule type" value="Genomic_DNA"/>
</dbReference>